<feature type="region of interest" description="Disordered" evidence="1">
    <location>
        <begin position="312"/>
        <end position="352"/>
    </location>
</feature>
<feature type="compositionally biased region" description="Polar residues" evidence="1">
    <location>
        <begin position="1"/>
        <end position="11"/>
    </location>
</feature>
<feature type="compositionally biased region" description="Basic residues" evidence="1">
    <location>
        <begin position="51"/>
        <end position="66"/>
    </location>
</feature>
<dbReference type="VEuPathDB" id="FungiDB:PSHT_03889"/>
<name>A0A2S4UDF9_9BASI</name>
<feature type="transmembrane region" description="Helical" evidence="2">
    <location>
        <begin position="431"/>
        <end position="448"/>
    </location>
</feature>
<dbReference type="Proteomes" id="UP000239156">
    <property type="component" value="Unassembled WGS sequence"/>
</dbReference>
<dbReference type="EMBL" id="PKSL01000358">
    <property type="protein sequence ID" value="POV95194.1"/>
    <property type="molecule type" value="Genomic_DNA"/>
</dbReference>
<dbReference type="GO" id="GO:0000307">
    <property type="term" value="C:cyclin-dependent protein kinase holoenzyme complex"/>
    <property type="evidence" value="ECO:0007669"/>
    <property type="project" value="TreeGrafter"/>
</dbReference>
<dbReference type="AlphaFoldDB" id="A0A2S4UDF9"/>
<keyword evidence="2" id="KW-0812">Transmembrane</keyword>
<feature type="non-terminal residue" evidence="3">
    <location>
        <position position="463"/>
    </location>
</feature>
<comment type="caution">
    <text evidence="3">The sequence shown here is derived from an EMBL/GenBank/DDBJ whole genome shotgun (WGS) entry which is preliminary data.</text>
</comment>
<dbReference type="Pfam" id="PF08613">
    <property type="entry name" value="Cyclin"/>
    <property type="match status" value="1"/>
</dbReference>
<feature type="transmembrane region" description="Helical" evidence="2">
    <location>
        <begin position="249"/>
        <end position="269"/>
    </location>
</feature>
<dbReference type="VEuPathDB" id="FungiDB:PSTT_16403"/>
<organism evidence="3 4">
    <name type="scientific">Puccinia striiformis</name>
    <dbReference type="NCBI Taxonomy" id="27350"/>
    <lineage>
        <taxon>Eukaryota</taxon>
        <taxon>Fungi</taxon>
        <taxon>Dikarya</taxon>
        <taxon>Basidiomycota</taxon>
        <taxon>Pucciniomycotina</taxon>
        <taxon>Pucciniomycetes</taxon>
        <taxon>Pucciniales</taxon>
        <taxon>Pucciniaceae</taxon>
        <taxon>Puccinia</taxon>
    </lineage>
</organism>
<evidence type="ECO:0000313" key="4">
    <source>
        <dbReference type="Proteomes" id="UP000239156"/>
    </source>
</evidence>
<evidence type="ECO:0000256" key="2">
    <source>
        <dbReference type="SAM" id="Phobius"/>
    </source>
</evidence>
<evidence type="ECO:0000256" key="1">
    <source>
        <dbReference type="SAM" id="MobiDB-lite"/>
    </source>
</evidence>
<feature type="region of interest" description="Disordered" evidence="1">
    <location>
        <begin position="95"/>
        <end position="170"/>
    </location>
</feature>
<reference evidence="3" key="1">
    <citation type="submission" date="2017-12" db="EMBL/GenBank/DDBJ databases">
        <title>Gene loss provides genomic basis for host adaptation in cereal stripe rust fungi.</title>
        <authorList>
            <person name="Xia C."/>
        </authorList>
    </citation>
    <scope>NUCLEOTIDE SEQUENCE [LARGE SCALE GENOMIC DNA]</scope>
    <source>
        <strain evidence="3">93-210</strain>
    </source>
</reference>
<evidence type="ECO:0000313" key="3">
    <source>
        <dbReference type="EMBL" id="POV95194.1"/>
    </source>
</evidence>
<gene>
    <name evidence="3" type="ORF">PSTT_16403</name>
</gene>
<dbReference type="GO" id="GO:0019901">
    <property type="term" value="F:protein kinase binding"/>
    <property type="evidence" value="ECO:0007669"/>
    <property type="project" value="InterPro"/>
</dbReference>
<keyword evidence="2" id="KW-0472">Membrane</keyword>
<feature type="transmembrane region" description="Helical" evidence="2">
    <location>
        <begin position="398"/>
        <end position="419"/>
    </location>
</feature>
<feature type="transmembrane region" description="Helical" evidence="2">
    <location>
        <begin position="182"/>
        <end position="209"/>
    </location>
</feature>
<dbReference type="GO" id="GO:0005634">
    <property type="term" value="C:nucleus"/>
    <property type="evidence" value="ECO:0007669"/>
    <property type="project" value="TreeGrafter"/>
</dbReference>
<dbReference type="PANTHER" id="PTHR15615">
    <property type="match status" value="1"/>
</dbReference>
<feature type="region of interest" description="Disordered" evidence="1">
    <location>
        <begin position="1"/>
        <end position="72"/>
    </location>
</feature>
<sequence>MNHSLTTTAIINNNNNSNSKPTQQQDGLNQINKPNLKNTTPEPSSVTTNQSRRRRSRTRTRRKTKQKPIDLESYPQESLLKLLADLFHRITAKNDHLNHHSGRRRPATPSSLLAGRSSSSRRRRIQQDYSKNEDLSHSDDDEQEDEDETDEDRTDDEPLDSRPSQSPTLYPKSQSKLIYSGYLNIVLPLMLSFFLLSFTWIDFVLSIIINLEILILPHHHHHHYYLNRSTKFNKKHHTLQLNQNANDHLLLVGILLTLISLSILGTKLLSDVFYTNSRYAKVGGLPLEELEELEIKFLLMSDFRLLAKQRSTSSSSSSSSSSSEDERKMAEAEPTTVEEEEDEDTDREDERIRGSSNRTISIDLSYQIRMNHLLLQFLLAIHQSVAHVQPSLQIPQTLLLLLTIIILLILMNLQLLMILSSPSSLPPLLDLLSYRLLLLPLSILLLLLPHPPPHLSRSLFVLL</sequence>
<feature type="compositionally biased region" description="Acidic residues" evidence="1">
    <location>
        <begin position="336"/>
        <end position="347"/>
    </location>
</feature>
<accession>A0A2S4UDF9</accession>
<keyword evidence="4" id="KW-1185">Reference proteome</keyword>
<proteinExistence type="predicted"/>
<dbReference type="PANTHER" id="PTHR15615:SF94">
    <property type="entry name" value="PHO85 CYCLIN-6-RELATED"/>
    <property type="match status" value="1"/>
</dbReference>
<protein>
    <submittedName>
        <fullName evidence="3">Uncharacterized protein</fullName>
    </submittedName>
</protein>
<dbReference type="Gene3D" id="1.10.472.10">
    <property type="entry name" value="Cyclin-like"/>
    <property type="match status" value="1"/>
</dbReference>
<feature type="compositionally biased region" description="Polar residues" evidence="1">
    <location>
        <begin position="20"/>
        <end position="49"/>
    </location>
</feature>
<dbReference type="GO" id="GO:0016538">
    <property type="term" value="F:cyclin-dependent protein serine/threonine kinase regulator activity"/>
    <property type="evidence" value="ECO:0007669"/>
    <property type="project" value="TreeGrafter"/>
</dbReference>
<dbReference type="InterPro" id="IPR013922">
    <property type="entry name" value="Cyclin_PHO80-like"/>
</dbReference>
<keyword evidence="2" id="KW-1133">Transmembrane helix</keyword>
<feature type="compositionally biased region" description="Low complexity" evidence="1">
    <location>
        <begin position="312"/>
        <end position="322"/>
    </location>
</feature>
<feature type="compositionally biased region" description="Acidic residues" evidence="1">
    <location>
        <begin position="139"/>
        <end position="158"/>
    </location>
</feature>